<dbReference type="Pfam" id="PF09835">
    <property type="entry name" value="DUF2062"/>
    <property type="match status" value="1"/>
</dbReference>
<feature type="domain" description="DUF2062" evidence="2">
    <location>
        <begin position="27"/>
        <end position="181"/>
    </location>
</feature>
<feature type="transmembrane region" description="Helical" evidence="1">
    <location>
        <begin position="36"/>
        <end position="56"/>
    </location>
</feature>
<keyword evidence="1" id="KW-0472">Membrane</keyword>
<sequence>MLFRRRKPAGFLEKIRVFLWPRRSFSRSFQYFGKRILRLTATPHAIAAGVAAGVMASWTPFIGLHFVIAAALAMLLAGNVLASALGTAFGNPLTFPFIWTATYKLGKYLTIDDFDGRVPPIDLSGCLERLGWHQVWDAIQNLWEPILKPMAIGCIPFMLVFGLLFYVVTYFSVSTFQNQRRRRLMKRRRVDLSGEQTV</sequence>
<keyword evidence="1" id="KW-1133">Transmembrane helix</keyword>
<dbReference type="RefSeq" id="WP_271090689.1">
    <property type="nucleotide sequence ID" value="NZ_JAPJZH010000010.1"/>
</dbReference>
<dbReference type="PANTHER" id="PTHR40547">
    <property type="entry name" value="SLL0298 PROTEIN"/>
    <property type="match status" value="1"/>
</dbReference>
<evidence type="ECO:0000313" key="3">
    <source>
        <dbReference type="EMBL" id="MDA4846888.1"/>
    </source>
</evidence>
<gene>
    <name evidence="3" type="ORF">OOZ53_16130</name>
</gene>
<name>A0ABT4VQA4_9HYPH</name>
<feature type="transmembrane region" description="Helical" evidence="1">
    <location>
        <begin position="89"/>
        <end position="106"/>
    </location>
</feature>
<keyword evidence="1" id="KW-0812">Transmembrane</keyword>
<dbReference type="PANTHER" id="PTHR40547:SF1">
    <property type="entry name" value="SLL0298 PROTEIN"/>
    <property type="match status" value="1"/>
</dbReference>
<protein>
    <submittedName>
        <fullName evidence="3">DUF2062 domain-containing protein</fullName>
    </submittedName>
</protein>
<feature type="transmembrane region" description="Helical" evidence="1">
    <location>
        <begin position="150"/>
        <end position="173"/>
    </location>
</feature>
<dbReference type="InterPro" id="IPR018639">
    <property type="entry name" value="DUF2062"/>
</dbReference>
<accession>A0ABT4VQA4</accession>
<dbReference type="EMBL" id="JAPJZH010000010">
    <property type="protein sequence ID" value="MDA4846888.1"/>
    <property type="molecule type" value="Genomic_DNA"/>
</dbReference>
<comment type="caution">
    <text evidence="3">The sequence shown here is derived from an EMBL/GenBank/DDBJ whole genome shotgun (WGS) entry which is preliminary data.</text>
</comment>
<reference evidence="3" key="1">
    <citation type="submission" date="2022-11" db="EMBL/GenBank/DDBJ databases">
        <title>Hoeflea poritis sp. nov., isolated from scleractinian coral Porites lutea.</title>
        <authorList>
            <person name="Zhang G."/>
            <person name="Wei Q."/>
            <person name="Cai L."/>
        </authorList>
    </citation>
    <scope>NUCLEOTIDE SEQUENCE</scope>
    <source>
        <strain evidence="3">E7-10</strain>
    </source>
</reference>
<evidence type="ECO:0000313" key="4">
    <source>
        <dbReference type="Proteomes" id="UP001148313"/>
    </source>
</evidence>
<proteinExistence type="predicted"/>
<dbReference type="Proteomes" id="UP001148313">
    <property type="component" value="Unassembled WGS sequence"/>
</dbReference>
<evidence type="ECO:0000259" key="2">
    <source>
        <dbReference type="Pfam" id="PF09835"/>
    </source>
</evidence>
<evidence type="ECO:0000256" key="1">
    <source>
        <dbReference type="SAM" id="Phobius"/>
    </source>
</evidence>
<organism evidence="3 4">
    <name type="scientific">Hoeflea poritis</name>
    <dbReference type="NCBI Taxonomy" id="2993659"/>
    <lineage>
        <taxon>Bacteria</taxon>
        <taxon>Pseudomonadati</taxon>
        <taxon>Pseudomonadota</taxon>
        <taxon>Alphaproteobacteria</taxon>
        <taxon>Hyphomicrobiales</taxon>
        <taxon>Rhizobiaceae</taxon>
        <taxon>Hoeflea</taxon>
    </lineage>
</organism>
<keyword evidence="4" id="KW-1185">Reference proteome</keyword>